<feature type="domain" description="C2H2-type" evidence="3">
    <location>
        <begin position="64"/>
        <end position="92"/>
    </location>
</feature>
<dbReference type="Proteomes" id="UP000012073">
    <property type="component" value="Unassembled WGS sequence"/>
</dbReference>
<gene>
    <name evidence="4" type="ORF">CHC_T00007753001</name>
</gene>
<dbReference type="AlphaFoldDB" id="R7QSV2"/>
<dbReference type="InterPro" id="IPR013087">
    <property type="entry name" value="Znf_C2H2_type"/>
</dbReference>
<keyword evidence="2" id="KW-0732">Signal</keyword>
<keyword evidence="5" id="KW-1185">Reference proteome</keyword>
<sequence length="142" mass="15558">MARLFITSAVALFALSVTVQAIATATETDMQVTARHEGSDDSMPTKVVFACSKLTSKSRFLKCTSCTTLCGKRFGVKGTMIRHVVGHDSDGDGDDDTDKIMRLIYLCNRNERCLKCRAGCRRRFGLKKTIMPGGAGEESARR</sequence>
<evidence type="ECO:0000313" key="4">
    <source>
        <dbReference type="EMBL" id="CDF41219.1"/>
    </source>
</evidence>
<organism evidence="4 5">
    <name type="scientific">Chondrus crispus</name>
    <name type="common">Carrageen Irish moss</name>
    <name type="synonym">Polymorpha crispa</name>
    <dbReference type="NCBI Taxonomy" id="2769"/>
    <lineage>
        <taxon>Eukaryota</taxon>
        <taxon>Rhodophyta</taxon>
        <taxon>Florideophyceae</taxon>
        <taxon>Rhodymeniophycidae</taxon>
        <taxon>Gigartinales</taxon>
        <taxon>Gigartinaceae</taxon>
        <taxon>Chondrus</taxon>
    </lineage>
</organism>
<dbReference type="PROSITE" id="PS00028">
    <property type="entry name" value="ZINC_FINGER_C2H2_1"/>
    <property type="match status" value="1"/>
</dbReference>
<dbReference type="Gramene" id="CDF41219">
    <property type="protein sequence ID" value="CDF41219"/>
    <property type="gene ID" value="CHC_T00007753001"/>
</dbReference>
<dbReference type="EMBL" id="HG002328">
    <property type="protein sequence ID" value="CDF41219.1"/>
    <property type="molecule type" value="Genomic_DNA"/>
</dbReference>
<dbReference type="GO" id="GO:0008270">
    <property type="term" value="F:zinc ion binding"/>
    <property type="evidence" value="ECO:0007669"/>
    <property type="project" value="UniProtKB-KW"/>
</dbReference>
<reference evidence="5" key="1">
    <citation type="journal article" date="2013" name="Proc. Natl. Acad. Sci. U.S.A.">
        <title>Genome structure and metabolic features in the red seaweed Chondrus crispus shed light on evolution of the Archaeplastida.</title>
        <authorList>
            <person name="Collen J."/>
            <person name="Porcel B."/>
            <person name="Carre W."/>
            <person name="Ball S.G."/>
            <person name="Chaparro C."/>
            <person name="Tonon T."/>
            <person name="Barbeyron T."/>
            <person name="Michel G."/>
            <person name="Noel B."/>
            <person name="Valentin K."/>
            <person name="Elias M."/>
            <person name="Artiguenave F."/>
            <person name="Arun A."/>
            <person name="Aury J.M."/>
            <person name="Barbosa-Neto J.F."/>
            <person name="Bothwell J.H."/>
            <person name="Bouget F.Y."/>
            <person name="Brillet L."/>
            <person name="Cabello-Hurtado F."/>
            <person name="Capella-Gutierrez S."/>
            <person name="Charrier B."/>
            <person name="Cladiere L."/>
            <person name="Cock J.M."/>
            <person name="Coelho S.M."/>
            <person name="Colleoni C."/>
            <person name="Czjzek M."/>
            <person name="Da Silva C."/>
            <person name="Delage L."/>
            <person name="Denoeud F."/>
            <person name="Deschamps P."/>
            <person name="Dittami S.M."/>
            <person name="Gabaldon T."/>
            <person name="Gachon C.M."/>
            <person name="Groisillier A."/>
            <person name="Herve C."/>
            <person name="Jabbari K."/>
            <person name="Katinka M."/>
            <person name="Kloareg B."/>
            <person name="Kowalczyk N."/>
            <person name="Labadie K."/>
            <person name="Leblanc C."/>
            <person name="Lopez P.J."/>
            <person name="McLachlan D.H."/>
            <person name="Meslet-Cladiere L."/>
            <person name="Moustafa A."/>
            <person name="Nehr Z."/>
            <person name="Nyvall Collen P."/>
            <person name="Panaud O."/>
            <person name="Partensky F."/>
            <person name="Poulain J."/>
            <person name="Rensing S.A."/>
            <person name="Rousvoal S."/>
            <person name="Samson G."/>
            <person name="Symeonidi A."/>
            <person name="Weissenbach J."/>
            <person name="Zambounis A."/>
            <person name="Wincker P."/>
            <person name="Boyen C."/>
        </authorList>
    </citation>
    <scope>NUCLEOTIDE SEQUENCE [LARGE SCALE GENOMIC DNA]</scope>
    <source>
        <strain evidence="5">cv. Stackhouse</strain>
    </source>
</reference>
<feature type="chain" id="PRO_5004454699" description="C2H2-type domain-containing protein" evidence="2">
    <location>
        <begin position="22"/>
        <end position="142"/>
    </location>
</feature>
<keyword evidence="1" id="KW-0862">Zinc</keyword>
<accession>R7QSV2</accession>
<evidence type="ECO:0000256" key="2">
    <source>
        <dbReference type="SAM" id="SignalP"/>
    </source>
</evidence>
<dbReference type="RefSeq" id="XP_005711513.1">
    <property type="nucleotide sequence ID" value="XM_005711456.1"/>
</dbReference>
<evidence type="ECO:0000259" key="3">
    <source>
        <dbReference type="PROSITE" id="PS50157"/>
    </source>
</evidence>
<keyword evidence="1" id="KW-0863">Zinc-finger</keyword>
<dbReference type="KEGG" id="ccp:CHC_T00007753001"/>
<evidence type="ECO:0000256" key="1">
    <source>
        <dbReference type="PROSITE-ProRule" id="PRU00042"/>
    </source>
</evidence>
<dbReference type="PROSITE" id="PS50157">
    <property type="entry name" value="ZINC_FINGER_C2H2_2"/>
    <property type="match status" value="1"/>
</dbReference>
<proteinExistence type="predicted"/>
<feature type="signal peptide" evidence="2">
    <location>
        <begin position="1"/>
        <end position="21"/>
    </location>
</feature>
<evidence type="ECO:0000313" key="5">
    <source>
        <dbReference type="Proteomes" id="UP000012073"/>
    </source>
</evidence>
<dbReference type="GeneID" id="17319230"/>
<protein>
    <recommendedName>
        <fullName evidence="3">C2H2-type domain-containing protein</fullName>
    </recommendedName>
</protein>
<name>R7QSV2_CHOCR</name>
<keyword evidence="1" id="KW-0479">Metal-binding</keyword>